<name>A0A1F2WKB7_9ACTN</name>
<proteinExistence type="predicted"/>
<dbReference type="Proteomes" id="UP000177876">
    <property type="component" value="Unassembled WGS sequence"/>
</dbReference>
<gene>
    <name evidence="1" type="ORF">A2Y75_07520</name>
</gene>
<reference evidence="1 2" key="1">
    <citation type="journal article" date="2016" name="Nat. Commun.">
        <title>Thousands of microbial genomes shed light on interconnected biogeochemical processes in an aquifer system.</title>
        <authorList>
            <person name="Anantharaman K."/>
            <person name="Brown C.T."/>
            <person name="Hug L.A."/>
            <person name="Sharon I."/>
            <person name="Castelle C.J."/>
            <person name="Probst A.J."/>
            <person name="Thomas B.C."/>
            <person name="Singh A."/>
            <person name="Wilkins M.J."/>
            <person name="Karaoz U."/>
            <person name="Brodie E.L."/>
            <person name="Williams K.H."/>
            <person name="Hubbard S.S."/>
            <person name="Banfield J.F."/>
        </authorList>
    </citation>
    <scope>NUCLEOTIDE SEQUENCE [LARGE SCALE GENOMIC DNA]</scope>
</reference>
<evidence type="ECO:0008006" key="3">
    <source>
        <dbReference type="Google" id="ProtNLM"/>
    </source>
</evidence>
<sequence length="67" mass="7534">MPDGFLAKTQAEVALDLVTNYLQFAGEAESTRYRDAGAYLDLYAKAYRLILEIADMDKEKPQTGFKP</sequence>
<evidence type="ECO:0000313" key="2">
    <source>
        <dbReference type="Proteomes" id="UP000177876"/>
    </source>
</evidence>
<dbReference type="EMBL" id="MELK01000035">
    <property type="protein sequence ID" value="OFW57271.1"/>
    <property type="molecule type" value="Genomic_DNA"/>
</dbReference>
<accession>A0A1F2WKB7</accession>
<protein>
    <recommendedName>
        <fullName evidence="3">DUF3144 domain-containing protein</fullName>
    </recommendedName>
</protein>
<comment type="caution">
    <text evidence="1">The sequence shown here is derived from an EMBL/GenBank/DDBJ whole genome shotgun (WGS) entry which is preliminary data.</text>
</comment>
<dbReference type="AlphaFoldDB" id="A0A1F2WKB7"/>
<organism evidence="1 2">
    <name type="scientific">Candidatus Solincola sediminis</name>
    <dbReference type="NCBI Taxonomy" id="1797199"/>
    <lineage>
        <taxon>Bacteria</taxon>
        <taxon>Bacillati</taxon>
        <taxon>Actinomycetota</taxon>
        <taxon>Candidatus Geothermincolia</taxon>
        <taxon>Candidatus Geothermincolales</taxon>
        <taxon>Candidatus Geothermincolaceae</taxon>
        <taxon>Candidatus Solincola</taxon>
    </lineage>
</organism>
<evidence type="ECO:0000313" key="1">
    <source>
        <dbReference type="EMBL" id="OFW57271.1"/>
    </source>
</evidence>